<name>A0A1K2IX91_9FLAO</name>
<accession>A0A1K2IX91</accession>
<proteinExistence type="predicted"/>
<sequence length="66" mass="7910">IHSNEFHKVIDFFAKDYDSVRPHYQHQIYTPNEVHFNPELANSKPQLERINKERLKNNRNSCCKVA</sequence>
<dbReference type="RefSeq" id="WP_228430223.1">
    <property type="nucleotide sequence ID" value="NZ_FPKW01000035.1"/>
</dbReference>
<dbReference type="AlphaFoldDB" id="A0A1K2IX91"/>
<gene>
    <name evidence="1" type="ORF">SAMN05216324_13516</name>
</gene>
<protein>
    <recommendedName>
        <fullName evidence="3">Integrase core domain-containing protein</fullName>
    </recommendedName>
</protein>
<evidence type="ECO:0008006" key="3">
    <source>
        <dbReference type="Google" id="ProtNLM"/>
    </source>
</evidence>
<organism evidence="1 2">
    <name type="scientific">Chryseobacterium limigenitum</name>
    <dbReference type="NCBI Taxonomy" id="1612149"/>
    <lineage>
        <taxon>Bacteria</taxon>
        <taxon>Pseudomonadati</taxon>
        <taxon>Bacteroidota</taxon>
        <taxon>Flavobacteriia</taxon>
        <taxon>Flavobacteriales</taxon>
        <taxon>Weeksellaceae</taxon>
        <taxon>Chryseobacterium group</taxon>
        <taxon>Chryseobacterium</taxon>
    </lineage>
</organism>
<dbReference type="EMBL" id="FPKW01000035">
    <property type="protein sequence ID" value="SFZ97044.1"/>
    <property type="molecule type" value="Genomic_DNA"/>
</dbReference>
<feature type="non-terminal residue" evidence="1">
    <location>
        <position position="1"/>
    </location>
</feature>
<keyword evidence="2" id="KW-1185">Reference proteome</keyword>
<evidence type="ECO:0000313" key="1">
    <source>
        <dbReference type="EMBL" id="SFZ97044.1"/>
    </source>
</evidence>
<reference evidence="2" key="1">
    <citation type="submission" date="2016-10" db="EMBL/GenBank/DDBJ databases">
        <authorList>
            <person name="Varghese N."/>
            <person name="Submissions S."/>
        </authorList>
    </citation>
    <scope>NUCLEOTIDE SEQUENCE [LARGE SCALE GENOMIC DNA]</scope>
    <source>
        <strain evidence="2">SUR2</strain>
    </source>
</reference>
<dbReference type="Proteomes" id="UP000182034">
    <property type="component" value="Unassembled WGS sequence"/>
</dbReference>
<evidence type="ECO:0000313" key="2">
    <source>
        <dbReference type="Proteomes" id="UP000182034"/>
    </source>
</evidence>